<dbReference type="PANTHER" id="PTHR13634:SF0">
    <property type="entry name" value="RIBOSOME BIOGENESIS PROTEIN BRX1 HOMOLOG"/>
    <property type="match status" value="1"/>
</dbReference>
<comment type="subcellular location">
    <subcellularLocation>
        <location evidence="1">Nucleus</location>
        <location evidence="1">Nucleolus</location>
    </subcellularLocation>
</comment>
<keyword evidence="3" id="KW-0690">Ribosome biogenesis</keyword>
<organism evidence="7 8">
    <name type="scientific">Acer yangbiense</name>
    <dbReference type="NCBI Taxonomy" id="1000413"/>
    <lineage>
        <taxon>Eukaryota</taxon>
        <taxon>Viridiplantae</taxon>
        <taxon>Streptophyta</taxon>
        <taxon>Embryophyta</taxon>
        <taxon>Tracheophyta</taxon>
        <taxon>Spermatophyta</taxon>
        <taxon>Magnoliopsida</taxon>
        <taxon>eudicotyledons</taxon>
        <taxon>Gunneridae</taxon>
        <taxon>Pentapetalae</taxon>
        <taxon>rosids</taxon>
        <taxon>malvids</taxon>
        <taxon>Sapindales</taxon>
        <taxon>Sapindaceae</taxon>
        <taxon>Hippocastanoideae</taxon>
        <taxon>Acereae</taxon>
        <taxon>Acer</taxon>
    </lineage>
</organism>
<dbReference type="InterPro" id="IPR007109">
    <property type="entry name" value="Brix"/>
</dbReference>
<evidence type="ECO:0000256" key="2">
    <source>
        <dbReference type="ARBA" id="ARBA00006369"/>
    </source>
</evidence>
<dbReference type="PROSITE" id="PS50833">
    <property type="entry name" value="BRIX"/>
    <property type="match status" value="1"/>
</dbReference>
<accession>A0A5C7ID93</accession>
<dbReference type="GO" id="GO:0000027">
    <property type="term" value="P:ribosomal large subunit assembly"/>
    <property type="evidence" value="ECO:0007669"/>
    <property type="project" value="TreeGrafter"/>
</dbReference>
<evidence type="ECO:0000256" key="3">
    <source>
        <dbReference type="ARBA" id="ARBA00022517"/>
    </source>
</evidence>
<sequence length="155" mass="17783">MVKKRKHNETKAVEPTNKDDDNSVQERPKRTLLGWKDKTEVKETESSPAVFRNKEKVLVTCSRRINYRHLMLNVVSLLPHCKKDIKAESKSSKGATLNELVELKSCSSCLFFECRKHKDLYLWMVKSASGPSVKFIVNAVHTMEELKLTGNHLRG</sequence>
<reference evidence="8" key="1">
    <citation type="journal article" date="2019" name="Gigascience">
        <title>De novo genome assembly of the endangered Acer yangbiense, a plant species with extremely small populations endemic to Yunnan Province, China.</title>
        <authorList>
            <person name="Yang J."/>
            <person name="Wariss H.M."/>
            <person name="Tao L."/>
            <person name="Zhang R."/>
            <person name="Yun Q."/>
            <person name="Hollingsworth P."/>
            <person name="Dao Z."/>
            <person name="Luo G."/>
            <person name="Guo H."/>
            <person name="Ma Y."/>
            <person name="Sun W."/>
        </authorList>
    </citation>
    <scope>NUCLEOTIDE SEQUENCE [LARGE SCALE GENOMIC DNA]</scope>
    <source>
        <strain evidence="8">cv. Malutang</strain>
    </source>
</reference>
<gene>
    <name evidence="7" type="ORF">EZV62_008339</name>
</gene>
<dbReference type="Proteomes" id="UP000323000">
    <property type="component" value="Chromosome 3"/>
</dbReference>
<dbReference type="InterPro" id="IPR026532">
    <property type="entry name" value="BRX1"/>
</dbReference>
<evidence type="ECO:0000256" key="4">
    <source>
        <dbReference type="ARBA" id="ARBA00023242"/>
    </source>
</evidence>
<dbReference type="OrthoDB" id="1638493at2759"/>
<feature type="region of interest" description="Disordered" evidence="5">
    <location>
        <begin position="1"/>
        <end position="33"/>
    </location>
</feature>
<evidence type="ECO:0000313" key="8">
    <source>
        <dbReference type="Proteomes" id="UP000323000"/>
    </source>
</evidence>
<protein>
    <recommendedName>
        <fullName evidence="6">Brix domain-containing protein</fullName>
    </recommendedName>
</protein>
<dbReference type="AlphaFoldDB" id="A0A5C7ID93"/>
<dbReference type="GO" id="GO:0005730">
    <property type="term" value="C:nucleolus"/>
    <property type="evidence" value="ECO:0007669"/>
    <property type="project" value="UniProtKB-SubCell"/>
</dbReference>
<evidence type="ECO:0000313" key="7">
    <source>
        <dbReference type="EMBL" id="TXG67064.1"/>
    </source>
</evidence>
<evidence type="ECO:0000256" key="1">
    <source>
        <dbReference type="ARBA" id="ARBA00004604"/>
    </source>
</evidence>
<evidence type="ECO:0000259" key="6">
    <source>
        <dbReference type="PROSITE" id="PS50833"/>
    </source>
</evidence>
<feature type="compositionally biased region" description="Basic and acidic residues" evidence="5">
    <location>
        <begin position="9"/>
        <end position="33"/>
    </location>
</feature>
<dbReference type="Pfam" id="PF04427">
    <property type="entry name" value="Brix"/>
    <property type="match status" value="1"/>
</dbReference>
<proteinExistence type="inferred from homology"/>
<dbReference type="GO" id="GO:0019843">
    <property type="term" value="F:rRNA binding"/>
    <property type="evidence" value="ECO:0007669"/>
    <property type="project" value="InterPro"/>
</dbReference>
<dbReference type="EMBL" id="VAHF01000003">
    <property type="protein sequence ID" value="TXG67064.1"/>
    <property type="molecule type" value="Genomic_DNA"/>
</dbReference>
<name>A0A5C7ID93_9ROSI</name>
<dbReference type="GO" id="GO:0006364">
    <property type="term" value="P:rRNA processing"/>
    <property type="evidence" value="ECO:0007669"/>
    <property type="project" value="InterPro"/>
</dbReference>
<keyword evidence="4" id="KW-0539">Nucleus</keyword>
<dbReference type="PANTHER" id="PTHR13634">
    <property type="entry name" value="RIBOSOME BIOGENESIS PROTEIN BRIX"/>
    <property type="match status" value="1"/>
</dbReference>
<comment type="similarity">
    <text evidence="2">Belongs to the BRX1 family.</text>
</comment>
<keyword evidence="8" id="KW-1185">Reference proteome</keyword>
<feature type="domain" description="Brix" evidence="6">
    <location>
        <begin position="55"/>
        <end position="155"/>
    </location>
</feature>
<comment type="caution">
    <text evidence="7">The sequence shown here is derived from an EMBL/GenBank/DDBJ whole genome shotgun (WGS) entry which is preliminary data.</text>
</comment>
<evidence type="ECO:0000256" key="5">
    <source>
        <dbReference type="SAM" id="MobiDB-lite"/>
    </source>
</evidence>